<keyword evidence="3 7" id="KW-0813">Transport</keyword>
<comment type="subcellular location">
    <subcellularLocation>
        <location evidence="1">Endoplasmic reticulum</location>
    </subcellularLocation>
    <subcellularLocation>
        <location evidence="7">Golgi apparatus</location>
        <location evidence="7">cis-Golgi network</location>
    </subcellularLocation>
</comment>
<dbReference type="InParanoid" id="A0A1Z5TNF0"/>
<keyword evidence="4 7" id="KW-0256">Endoplasmic reticulum</keyword>
<dbReference type="InterPro" id="IPR007194">
    <property type="entry name" value="TRAPP_component"/>
</dbReference>
<dbReference type="CDD" id="cd14943">
    <property type="entry name" value="TRAPPC5_Trs31"/>
    <property type="match status" value="1"/>
</dbReference>
<comment type="subunit">
    <text evidence="7">Part of the multisubunit TRAPP (transport protein particle) complex.</text>
</comment>
<evidence type="ECO:0000256" key="6">
    <source>
        <dbReference type="ARBA" id="ARBA00023034"/>
    </source>
</evidence>
<dbReference type="VEuPathDB" id="FungiDB:BTJ68_02820"/>
<dbReference type="OrthoDB" id="10254842at2759"/>
<comment type="caution">
    <text evidence="9">The sequence shown here is derived from an EMBL/GenBank/DDBJ whole genome shotgun (WGS) entry which is preliminary data.</text>
</comment>
<evidence type="ECO:0000256" key="3">
    <source>
        <dbReference type="ARBA" id="ARBA00022448"/>
    </source>
</evidence>
<sequence length="253" mass="27482">MPAPASDSHSSNGMYGVQPPGVDFKDSNVVPLAPPKPFQPSLRYPSSRKTIYDRNLSRAPPTTSLSAFAHLFNTIITYHHARSGSVSEIETRLNRAGYPLGLKFLDLLLYRQGQQGSAGTKGGGGGQASRPTRILELLQFIHGPLYRLLFGRPADALEQSTTKKNEYMIIDNEPLVNTYISIPKEMSQLNCAAFVAGIIEGVCDAAGFGTEEGQGVTAHWAEGDEMWPGKTIFLVRFRDSVVEREEGLKAAGG</sequence>
<evidence type="ECO:0000256" key="5">
    <source>
        <dbReference type="ARBA" id="ARBA00022892"/>
    </source>
</evidence>
<evidence type="ECO:0000256" key="2">
    <source>
        <dbReference type="ARBA" id="ARBA00006218"/>
    </source>
</evidence>
<proteinExistence type="inferred from homology"/>
<dbReference type="FunCoup" id="A0A1Z5TNF0">
    <property type="interactions" value="638"/>
</dbReference>
<dbReference type="EMBL" id="MUNK01000019">
    <property type="protein sequence ID" value="OTA37547.1"/>
    <property type="molecule type" value="Genomic_DNA"/>
</dbReference>
<dbReference type="PIRSF" id="PIRSF017479">
    <property type="entry name" value="TRAPP_I_complex_Trs31"/>
    <property type="match status" value="1"/>
</dbReference>
<dbReference type="STRING" id="1157616.A0A1Z5TNF0"/>
<evidence type="ECO:0000256" key="4">
    <source>
        <dbReference type="ARBA" id="ARBA00022824"/>
    </source>
</evidence>
<evidence type="ECO:0000256" key="8">
    <source>
        <dbReference type="SAM" id="MobiDB-lite"/>
    </source>
</evidence>
<dbReference type="AlphaFoldDB" id="A0A1Z5TNF0"/>
<gene>
    <name evidence="9" type="ORF">BTJ68_02820</name>
</gene>
<dbReference type="GO" id="GO:1990072">
    <property type="term" value="C:TRAPPIII protein complex"/>
    <property type="evidence" value="ECO:0007669"/>
    <property type="project" value="TreeGrafter"/>
</dbReference>
<comment type="function">
    <text evidence="7">Plays a key role in the late stages of endoplasmic reticulum to Golgi traffic.</text>
</comment>
<evidence type="ECO:0000256" key="1">
    <source>
        <dbReference type="ARBA" id="ARBA00004240"/>
    </source>
</evidence>
<dbReference type="Pfam" id="PF04051">
    <property type="entry name" value="TRAPP"/>
    <property type="match status" value="1"/>
</dbReference>
<dbReference type="Proteomes" id="UP000194280">
    <property type="component" value="Unassembled WGS sequence"/>
</dbReference>
<evidence type="ECO:0000256" key="7">
    <source>
        <dbReference type="PIRNR" id="PIRNR017479"/>
    </source>
</evidence>
<dbReference type="SUPFAM" id="SSF111126">
    <property type="entry name" value="Ligand-binding domain in the NO signalling and Golgi transport"/>
    <property type="match status" value="1"/>
</dbReference>
<keyword evidence="5 7" id="KW-0931">ER-Golgi transport</keyword>
<dbReference type="Gene3D" id="3.30.1380.20">
    <property type="entry name" value="Trafficking protein particle complex subunit 3"/>
    <property type="match status" value="1"/>
</dbReference>
<dbReference type="PANTHER" id="PTHR20902">
    <property type="entry name" value="41-2 PROTEIN ANTIGEN-RELATED"/>
    <property type="match status" value="1"/>
</dbReference>
<dbReference type="InterPro" id="IPR016696">
    <property type="entry name" value="TRAPP-I_su5"/>
</dbReference>
<organism evidence="9 10">
    <name type="scientific">Hortaea werneckii EXF-2000</name>
    <dbReference type="NCBI Taxonomy" id="1157616"/>
    <lineage>
        <taxon>Eukaryota</taxon>
        <taxon>Fungi</taxon>
        <taxon>Dikarya</taxon>
        <taxon>Ascomycota</taxon>
        <taxon>Pezizomycotina</taxon>
        <taxon>Dothideomycetes</taxon>
        <taxon>Dothideomycetidae</taxon>
        <taxon>Mycosphaerellales</taxon>
        <taxon>Teratosphaeriaceae</taxon>
        <taxon>Hortaea</taxon>
    </lineage>
</organism>
<dbReference type="InterPro" id="IPR024096">
    <property type="entry name" value="NO_sig/Golgi_transp_ligand-bd"/>
</dbReference>
<name>A0A1Z5TNF0_HORWE</name>
<feature type="region of interest" description="Disordered" evidence="8">
    <location>
        <begin position="1"/>
        <end position="20"/>
    </location>
</feature>
<protein>
    <recommendedName>
        <fullName evidence="7">Trafficking protein particle complex subunit</fullName>
    </recommendedName>
</protein>
<comment type="similarity">
    <text evidence="2 7">Belongs to the TRAPP small subunits family. BET3 subfamily.</text>
</comment>
<dbReference type="GO" id="GO:1990070">
    <property type="term" value="C:TRAPPI protein complex"/>
    <property type="evidence" value="ECO:0007669"/>
    <property type="project" value="TreeGrafter"/>
</dbReference>
<keyword evidence="10" id="KW-1185">Reference proteome</keyword>
<reference evidence="9 10" key="1">
    <citation type="submission" date="2017-01" db="EMBL/GenBank/DDBJ databases">
        <title>The recent genome duplication of the halophilic yeast Hortaea werneckii: insights from long-read sequencing.</title>
        <authorList>
            <person name="Sinha S."/>
            <person name="Flibotte S."/>
            <person name="Neira M."/>
            <person name="Lenassi M."/>
            <person name="Gostincar C."/>
            <person name="Stajich J.E."/>
            <person name="Nislow C.E."/>
        </authorList>
    </citation>
    <scope>NUCLEOTIDE SEQUENCE [LARGE SCALE GENOMIC DNA]</scope>
    <source>
        <strain evidence="9 10">EXF-2000</strain>
    </source>
</reference>
<evidence type="ECO:0000313" key="10">
    <source>
        <dbReference type="Proteomes" id="UP000194280"/>
    </source>
</evidence>
<accession>A0A1Z5TNF0</accession>
<dbReference type="GO" id="GO:0006888">
    <property type="term" value="P:endoplasmic reticulum to Golgi vesicle-mediated transport"/>
    <property type="evidence" value="ECO:0007669"/>
    <property type="project" value="TreeGrafter"/>
</dbReference>
<dbReference type="PANTHER" id="PTHR20902:SF0">
    <property type="entry name" value="TRAFFICKING PROTEIN PARTICLE COMPLEX SUBUNIT 5"/>
    <property type="match status" value="1"/>
</dbReference>
<dbReference type="GO" id="GO:1990071">
    <property type="term" value="C:TRAPPII protein complex"/>
    <property type="evidence" value="ECO:0007669"/>
    <property type="project" value="TreeGrafter"/>
</dbReference>
<evidence type="ECO:0000313" key="9">
    <source>
        <dbReference type="EMBL" id="OTA37547.1"/>
    </source>
</evidence>
<dbReference type="GO" id="GO:0005783">
    <property type="term" value="C:endoplasmic reticulum"/>
    <property type="evidence" value="ECO:0007669"/>
    <property type="project" value="UniProtKB-SubCell"/>
</dbReference>
<keyword evidence="6 7" id="KW-0333">Golgi apparatus</keyword>